<dbReference type="Proteomes" id="UP001151760">
    <property type="component" value="Unassembled WGS sequence"/>
</dbReference>
<keyword evidence="3" id="KW-1185">Reference proteome</keyword>
<evidence type="ECO:0000256" key="1">
    <source>
        <dbReference type="SAM" id="Coils"/>
    </source>
</evidence>
<reference evidence="2" key="2">
    <citation type="submission" date="2022-01" db="EMBL/GenBank/DDBJ databases">
        <authorList>
            <person name="Yamashiro T."/>
            <person name="Shiraishi A."/>
            <person name="Satake H."/>
            <person name="Nakayama K."/>
        </authorList>
    </citation>
    <scope>NUCLEOTIDE SEQUENCE</scope>
</reference>
<organism evidence="2 3">
    <name type="scientific">Tanacetum coccineum</name>
    <dbReference type="NCBI Taxonomy" id="301880"/>
    <lineage>
        <taxon>Eukaryota</taxon>
        <taxon>Viridiplantae</taxon>
        <taxon>Streptophyta</taxon>
        <taxon>Embryophyta</taxon>
        <taxon>Tracheophyta</taxon>
        <taxon>Spermatophyta</taxon>
        <taxon>Magnoliopsida</taxon>
        <taxon>eudicotyledons</taxon>
        <taxon>Gunneridae</taxon>
        <taxon>Pentapetalae</taxon>
        <taxon>asterids</taxon>
        <taxon>campanulids</taxon>
        <taxon>Asterales</taxon>
        <taxon>Asteraceae</taxon>
        <taxon>Asteroideae</taxon>
        <taxon>Anthemideae</taxon>
        <taxon>Anthemidinae</taxon>
        <taxon>Tanacetum</taxon>
    </lineage>
</organism>
<comment type="caution">
    <text evidence="2">The sequence shown here is derived from an EMBL/GenBank/DDBJ whole genome shotgun (WGS) entry which is preliminary data.</text>
</comment>
<feature type="coiled-coil region" evidence="1">
    <location>
        <begin position="34"/>
        <end position="80"/>
    </location>
</feature>
<gene>
    <name evidence="2" type="ORF">Tco_0677803</name>
</gene>
<evidence type="ECO:0000313" key="3">
    <source>
        <dbReference type="Proteomes" id="UP001151760"/>
    </source>
</evidence>
<proteinExistence type="predicted"/>
<reference evidence="2" key="1">
    <citation type="journal article" date="2022" name="Int. J. Mol. Sci.">
        <title>Draft Genome of Tanacetum Coccineum: Genomic Comparison of Closely Related Tanacetum-Family Plants.</title>
        <authorList>
            <person name="Yamashiro T."/>
            <person name="Shiraishi A."/>
            <person name="Nakayama K."/>
            <person name="Satake H."/>
        </authorList>
    </citation>
    <scope>NUCLEOTIDE SEQUENCE</scope>
</reference>
<keyword evidence="1" id="KW-0175">Coiled coil</keyword>
<accession>A0ABQ4XDD4</accession>
<dbReference type="EMBL" id="BQNB010009416">
    <property type="protein sequence ID" value="GJS63239.1"/>
    <property type="molecule type" value="Genomic_DNA"/>
</dbReference>
<evidence type="ECO:0000313" key="2">
    <source>
        <dbReference type="EMBL" id="GJS63239.1"/>
    </source>
</evidence>
<sequence>MDYQCTQPSEEIDKIIRRTQERGIEICWQTEEVKRVHEETMQILREMIKKQEEKRIAEEKEAAEQETKRKTQECFNIEENSIPKPSRKFRIDPTLSNFKLTTKHSLCPFWYKENKGFENVIQEKKTVDPSPSIENLGSCEIKESFTPLKEPPRFYYDADFDNGEDIIPLMTISQDTGRPEKIIDKSLSDSMIFHMNSNVPRSSIAITPVTPTVENVNSLSMEDKHLDTKKDSNESSVEILVPIPSESDVISDGKCNLPVNDDSPESHFTTFSNPLFDFNDDFSSSDDESLSNEDVSNENFKNYSNPLFDDEEIISPKIDSHSFNVEYDLIESLLNHDTLIDSSPKFNYLLEEFSGELAHTDPIPLGIIDTDLEPEEEIRLAENLSYDKSSPRPPE</sequence>
<protein>
    <submittedName>
        <fullName evidence="2">Uncharacterized protein</fullName>
    </submittedName>
</protein>
<name>A0ABQ4XDD4_9ASTR</name>